<organism evidence="2 3">
    <name type="scientific">Pseudo-nitzschia multistriata</name>
    <dbReference type="NCBI Taxonomy" id="183589"/>
    <lineage>
        <taxon>Eukaryota</taxon>
        <taxon>Sar</taxon>
        <taxon>Stramenopiles</taxon>
        <taxon>Ochrophyta</taxon>
        <taxon>Bacillariophyta</taxon>
        <taxon>Bacillariophyceae</taxon>
        <taxon>Bacillariophycidae</taxon>
        <taxon>Bacillariales</taxon>
        <taxon>Bacillariaceae</taxon>
        <taxon>Pseudo-nitzschia</taxon>
    </lineage>
</organism>
<evidence type="ECO:0008006" key="4">
    <source>
        <dbReference type="Google" id="ProtNLM"/>
    </source>
</evidence>
<dbReference type="OrthoDB" id="189301at2759"/>
<keyword evidence="1" id="KW-0472">Membrane</keyword>
<gene>
    <name evidence="2" type="ORF">PSNMU_V1.4_AUG-EV-PASAV3_0075390</name>
</gene>
<feature type="transmembrane region" description="Helical" evidence="1">
    <location>
        <begin position="331"/>
        <end position="354"/>
    </location>
</feature>
<dbReference type="AlphaFoldDB" id="A0A448ZF12"/>
<dbReference type="Proteomes" id="UP000291116">
    <property type="component" value="Unassembled WGS sequence"/>
</dbReference>
<dbReference type="EMBL" id="CAACVS010000294">
    <property type="protein sequence ID" value="VEU40647.1"/>
    <property type="molecule type" value="Genomic_DNA"/>
</dbReference>
<feature type="transmembrane region" description="Helical" evidence="1">
    <location>
        <begin position="82"/>
        <end position="100"/>
    </location>
</feature>
<keyword evidence="1" id="KW-0812">Transmembrane</keyword>
<name>A0A448ZF12_9STRA</name>
<feature type="transmembrane region" description="Helical" evidence="1">
    <location>
        <begin position="112"/>
        <end position="135"/>
    </location>
</feature>
<feature type="transmembrane region" description="Helical" evidence="1">
    <location>
        <begin position="385"/>
        <end position="405"/>
    </location>
</feature>
<evidence type="ECO:0000256" key="1">
    <source>
        <dbReference type="SAM" id="Phobius"/>
    </source>
</evidence>
<feature type="transmembrane region" description="Helical" evidence="1">
    <location>
        <begin position="361"/>
        <end position="379"/>
    </location>
</feature>
<keyword evidence="1" id="KW-1133">Transmembrane helix</keyword>
<keyword evidence="3" id="KW-1185">Reference proteome</keyword>
<dbReference type="PANTHER" id="PTHR31154:SF4">
    <property type="entry name" value="MEMBRANE TRANSPORTER PROTEIN"/>
    <property type="match status" value="1"/>
</dbReference>
<evidence type="ECO:0000313" key="2">
    <source>
        <dbReference type="EMBL" id="VEU40647.1"/>
    </source>
</evidence>
<feature type="transmembrane region" description="Helical" evidence="1">
    <location>
        <begin position="238"/>
        <end position="258"/>
    </location>
</feature>
<dbReference type="PANTHER" id="PTHR31154">
    <property type="entry name" value="MEMBRANE TRANSPORTER PROTEIN"/>
    <property type="match status" value="1"/>
</dbReference>
<evidence type="ECO:0000313" key="3">
    <source>
        <dbReference type="Proteomes" id="UP000291116"/>
    </source>
</evidence>
<reference evidence="2 3" key="1">
    <citation type="submission" date="2019-01" db="EMBL/GenBank/DDBJ databases">
        <authorList>
            <person name="Ferrante I. M."/>
        </authorList>
    </citation>
    <scope>NUCLEOTIDE SEQUENCE [LARGE SCALE GENOMIC DNA]</scope>
    <source>
        <strain evidence="2 3">B856</strain>
    </source>
</reference>
<accession>A0A448ZF12</accession>
<feature type="transmembrane region" description="Helical" evidence="1">
    <location>
        <begin position="7"/>
        <end position="25"/>
    </location>
</feature>
<proteinExistence type="predicted"/>
<sequence>MSRVGRGVPTIFLPALCVYPIWLTIGIREDALVSAVVNYYPMMVAMVLGSMIAGSTPLGGGVVAFPVSVLVLGFSPDQGRDFSLLIQSVGMTAASFLIFYKKRCLLSGCEDAMVIFSILSVIGMIVGFECFSGLSPYVVNIMYTTTVACIALVLAYFDVVARRRKAVVNDRSAGGNDAGKTHQRSMTKVSDDISDSDIESEIIREGPHVDSSCVPLETTISNVSDSAGSDRRWMATTFTMYICLPVFATAGGILSSQIGSGADIAFYFYGCVYNATQSRHGYSRSGNTEGKIGGNTLTAGSVIIMANTSIFGSILRVTTQKDSQAIVDDRVYQALMACIPIVVLGAPVGSLFLTQSNQQRLKYLFYVLGILQLAVFGIIKIGNDYLTWSAILGLLSFVMICLVTHHTLSSRYGEKGSVTFES</sequence>
<protein>
    <recommendedName>
        <fullName evidence="4">Sulfite exporter TauE/SafE</fullName>
    </recommendedName>
</protein>
<feature type="transmembrane region" description="Helical" evidence="1">
    <location>
        <begin position="141"/>
        <end position="161"/>
    </location>
</feature>